<gene>
    <name evidence="1" type="ORF">JBS370_LOCUS43162</name>
</gene>
<dbReference type="EMBL" id="CAJOBD010063848">
    <property type="protein sequence ID" value="CAF4391319.1"/>
    <property type="molecule type" value="Genomic_DNA"/>
</dbReference>
<proteinExistence type="predicted"/>
<feature type="non-terminal residue" evidence="1">
    <location>
        <position position="1"/>
    </location>
</feature>
<comment type="caution">
    <text evidence="1">The sequence shown here is derived from an EMBL/GenBank/DDBJ whole genome shotgun (WGS) entry which is preliminary data.</text>
</comment>
<accession>A0A820NPR9</accession>
<reference evidence="1" key="1">
    <citation type="submission" date="2021-02" db="EMBL/GenBank/DDBJ databases">
        <authorList>
            <person name="Nowell W R."/>
        </authorList>
    </citation>
    <scope>NUCLEOTIDE SEQUENCE</scope>
</reference>
<evidence type="ECO:0000313" key="1">
    <source>
        <dbReference type="EMBL" id="CAF4391319.1"/>
    </source>
</evidence>
<dbReference type="Proteomes" id="UP000663836">
    <property type="component" value="Unassembled WGS sequence"/>
</dbReference>
<evidence type="ECO:0000313" key="2">
    <source>
        <dbReference type="Proteomes" id="UP000663836"/>
    </source>
</evidence>
<dbReference type="AlphaFoldDB" id="A0A820NPR9"/>
<organism evidence="1 2">
    <name type="scientific">Rotaria sordida</name>
    <dbReference type="NCBI Taxonomy" id="392033"/>
    <lineage>
        <taxon>Eukaryota</taxon>
        <taxon>Metazoa</taxon>
        <taxon>Spiralia</taxon>
        <taxon>Gnathifera</taxon>
        <taxon>Rotifera</taxon>
        <taxon>Eurotatoria</taxon>
        <taxon>Bdelloidea</taxon>
        <taxon>Philodinida</taxon>
        <taxon>Philodinidae</taxon>
        <taxon>Rotaria</taxon>
    </lineage>
</organism>
<sequence>VADDRLKIPSTHLAYIRMLPNKPFSVINQEGDDDEVTSLKNTSCVTNGIINPQRDLEIEVANFTERTIMIHPGQALAYMKRLNQI</sequence>
<protein>
    <submittedName>
        <fullName evidence="1">Uncharacterized protein</fullName>
    </submittedName>
</protein>
<name>A0A820NPR9_9BILA</name>